<dbReference type="PANTHER" id="PTHR10342:SF274">
    <property type="entry name" value="ARYLSULFATASE B"/>
    <property type="match status" value="1"/>
</dbReference>
<name>A0AAD9UH28_RIDPI</name>
<keyword evidence="9" id="KW-1185">Reference proteome</keyword>
<evidence type="ECO:0000256" key="4">
    <source>
        <dbReference type="ARBA" id="ARBA00022801"/>
    </source>
</evidence>
<dbReference type="SUPFAM" id="SSF53649">
    <property type="entry name" value="Alkaline phosphatase-like"/>
    <property type="match status" value="1"/>
</dbReference>
<dbReference type="InterPro" id="IPR000917">
    <property type="entry name" value="Sulfatase_N"/>
</dbReference>
<dbReference type="Gene3D" id="3.30.1120.10">
    <property type="match status" value="1"/>
</dbReference>
<dbReference type="Pfam" id="PF00884">
    <property type="entry name" value="Sulfatase"/>
    <property type="match status" value="1"/>
</dbReference>
<evidence type="ECO:0000256" key="6">
    <source>
        <dbReference type="ARBA" id="ARBA00023180"/>
    </source>
</evidence>
<dbReference type="FunFam" id="3.40.720.10:FF:000007">
    <property type="entry name" value="Arylsulfatase family, member J"/>
    <property type="match status" value="1"/>
</dbReference>
<protein>
    <recommendedName>
        <fullName evidence="7">Sulfatase N-terminal domain-containing protein</fullName>
    </recommendedName>
</protein>
<sequence length="535" mass="60693">MPLFRHNYSPTPSCLTFAVFLQIIAVGGEAGAFKQPHILFIVADDFGWNDVGYHGSEIHTPALDRLAADGVKLDSYYVQPICSPTRSQLLTGRYQIHTGLQHGVIRPAQPNGVPLDVPTIADMLKSAGYSTHMVGKWHIGFYKKEYMPTYRGFDSFYGYLLGAEQYYTHKRCFDIHEGRTHKRLCGLDLHENDKPVLNESGTYSTQLFTTRAERVVKEHVKSGSNKPLFLYLPLQAVHAPLEVPPEYVHKYDFIKDKARRKYAGMVSCMDEAVANITKTFKNFGLWDNTVLIFSTDNGGQVKEGGNNWPLRGWKGSLWEGGMRGVGFVNSPLLEKNSTTSQELLHVSDWFPTLMYLARANTTGLKLDGYNVWQTISKGKPSPRKELLHNIDPLEWPSGSPFPGGGFDSRVRAAVRVGRWKLITGNPGPGTWVPPPDKRDTTLHFKRTEHTHTDNTLRFIPRYKEKRSDTQNVWLFDIMKDPLEKDDLSQKYPSVVRNLLQRLAYYNSTAVPVRYPPEDLNADPAKHGGVWRPWED</sequence>
<comment type="similarity">
    <text evidence="2">Belongs to the sulfatase family.</text>
</comment>
<dbReference type="InterPro" id="IPR024607">
    <property type="entry name" value="Sulfatase_CS"/>
</dbReference>
<evidence type="ECO:0000256" key="3">
    <source>
        <dbReference type="ARBA" id="ARBA00022723"/>
    </source>
</evidence>
<dbReference type="GO" id="GO:0046872">
    <property type="term" value="F:metal ion binding"/>
    <property type="evidence" value="ECO:0007669"/>
    <property type="project" value="UniProtKB-KW"/>
</dbReference>
<evidence type="ECO:0000313" key="9">
    <source>
        <dbReference type="Proteomes" id="UP001209878"/>
    </source>
</evidence>
<dbReference type="EMBL" id="JAODUO010000114">
    <property type="protein sequence ID" value="KAK2189101.1"/>
    <property type="molecule type" value="Genomic_DNA"/>
</dbReference>
<dbReference type="PROSITE" id="PS00523">
    <property type="entry name" value="SULFATASE_1"/>
    <property type="match status" value="1"/>
</dbReference>
<reference evidence="8" key="1">
    <citation type="journal article" date="2023" name="Mol. Biol. Evol.">
        <title>Third-Generation Sequencing Reveals the Adaptive Role of the Epigenome in Three Deep-Sea Polychaetes.</title>
        <authorList>
            <person name="Perez M."/>
            <person name="Aroh O."/>
            <person name="Sun Y."/>
            <person name="Lan Y."/>
            <person name="Juniper S.K."/>
            <person name="Young C.R."/>
            <person name="Angers B."/>
            <person name="Qian P.Y."/>
        </authorList>
    </citation>
    <scope>NUCLEOTIDE SEQUENCE</scope>
    <source>
        <strain evidence="8">R07B-5</strain>
    </source>
</reference>
<dbReference type="AlphaFoldDB" id="A0AAD9UH28"/>
<comment type="cofactor">
    <cofactor evidence="1">
        <name>Ca(2+)</name>
        <dbReference type="ChEBI" id="CHEBI:29108"/>
    </cofactor>
</comment>
<evidence type="ECO:0000256" key="5">
    <source>
        <dbReference type="ARBA" id="ARBA00022837"/>
    </source>
</evidence>
<dbReference type="CDD" id="cd16029">
    <property type="entry name" value="4-S"/>
    <property type="match status" value="1"/>
</dbReference>
<keyword evidence="6" id="KW-0325">Glycoprotein</keyword>
<accession>A0AAD9UH28</accession>
<gene>
    <name evidence="8" type="ORF">NP493_115g07017</name>
</gene>
<dbReference type="InterPro" id="IPR017850">
    <property type="entry name" value="Alkaline_phosphatase_core_sf"/>
</dbReference>
<organism evidence="8 9">
    <name type="scientific">Ridgeia piscesae</name>
    <name type="common">Tubeworm</name>
    <dbReference type="NCBI Taxonomy" id="27915"/>
    <lineage>
        <taxon>Eukaryota</taxon>
        <taxon>Metazoa</taxon>
        <taxon>Spiralia</taxon>
        <taxon>Lophotrochozoa</taxon>
        <taxon>Annelida</taxon>
        <taxon>Polychaeta</taxon>
        <taxon>Sedentaria</taxon>
        <taxon>Canalipalpata</taxon>
        <taxon>Sabellida</taxon>
        <taxon>Siboglinidae</taxon>
        <taxon>Ridgeia</taxon>
    </lineage>
</organism>
<dbReference type="InterPro" id="IPR047115">
    <property type="entry name" value="ARSB"/>
</dbReference>
<dbReference type="PANTHER" id="PTHR10342">
    <property type="entry name" value="ARYLSULFATASE"/>
    <property type="match status" value="1"/>
</dbReference>
<dbReference type="Gene3D" id="3.40.720.10">
    <property type="entry name" value="Alkaline Phosphatase, subunit A"/>
    <property type="match status" value="1"/>
</dbReference>
<keyword evidence="4" id="KW-0378">Hydrolase</keyword>
<dbReference type="PROSITE" id="PS00149">
    <property type="entry name" value="SULFATASE_2"/>
    <property type="match status" value="1"/>
</dbReference>
<comment type="caution">
    <text evidence="8">The sequence shown here is derived from an EMBL/GenBank/DDBJ whole genome shotgun (WGS) entry which is preliminary data.</text>
</comment>
<evidence type="ECO:0000313" key="8">
    <source>
        <dbReference type="EMBL" id="KAK2189101.1"/>
    </source>
</evidence>
<keyword evidence="5" id="KW-0106">Calcium</keyword>
<dbReference type="Proteomes" id="UP001209878">
    <property type="component" value="Unassembled WGS sequence"/>
</dbReference>
<evidence type="ECO:0000256" key="1">
    <source>
        <dbReference type="ARBA" id="ARBA00001913"/>
    </source>
</evidence>
<feature type="domain" description="Sulfatase N-terminal" evidence="7">
    <location>
        <begin position="36"/>
        <end position="357"/>
    </location>
</feature>
<dbReference type="GO" id="GO:0008484">
    <property type="term" value="F:sulfuric ester hydrolase activity"/>
    <property type="evidence" value="ECO:0007669"/>
    <property type="project" value="InterPro"/>
</dbReference>
<evidence type="ECO:0000256" key="2">
    <source>
        <dbReference type="ARBA" id="ARBA00008779"/>
    </source>
</evidence>
<keyword evidence="3" id="KW-0479">Metal-binding</keyword>
<proteinExistence type="inferred from homology"/>
<evidence type="ECO:0000259" key="7">
    <source>
        <dbReference type="Pfam" id="PF00884"/>
    </source>
</evidence>